<gene>
    <name evidence="6" type="ORF">CYMTET_44924</name>
</gene>
<evidence type="ECO:0000256" key="3">
    <source>
        <dbReference type="ARBA" id="ARBA00022679"/>
    </source>
</evidence>
<reference evidence="6 7" key="1">
    <citation type="journal article" date="2015" name="Genome Biol. Evol.">
        <title>Comparative Genomics of a Bacterivorous Green Alga Reveals Evolutionary Causalities and Consequences of Phago-Mixotrophic Mode of Nutrition.</title>
        <authorList>
            <person name="Burns J.A."/>
            <person name="Paasch A."/>
            <person name="Narechania A."/>
            <person name="Kim E."/>
        </authorList>
    </citation>
    <scope>NUCLEOTIDE SEQUENCE [LARGE SCALE GENOMIC DNA]</scope>
    <source>
        <strain evidence="6 7">PLY_AMNH</strain>
    </source>
</reference>
<comment type="catalytic activity">
    <reaction evidence="1">
        <text>ATP + protein L-histidine = ADP + protein N-phospho-L-histidine.</text>
        <dbReference type="EC" id="2.7.13.3"/>
    </reaction>
</comment>
<feature type="domain" description="Histidine kinase" evidence="5">
    <location>
        <begin position="124"/>
        <end position="304"/>
    </location>
</feature>
<protein>
    <recommendedName>
        <fullName evidence="2">histidine kinase</fullName>
        <ecNumber evidence="2">2.7.13.3</ecNumber>
    </recommendedName>
</protein>
<accession>A0AAE0EYJ6</accession>
<dbReference type="PANTHER" id="PTHR43047">
    <property type="entry name" value="TWO-COMPONENT HISTIDINE PROTEIN KINASE"/>
    <property type="match status" value="1"/>
</dbReference>
<dbReference type="PANTHER" id="PTHR43047:SF72">
    <property type="entry name" value="OSMOSENSING HISTIDINE PROTEIN KINASE SLN1"/>
    <property type="match status" value="1"/>
</dbReference>
<dbReference type="Pfam" id="PF00512">
    <property type="entry name" value="HisKA"/>
    <property type="match status" value="1"/>
</dbReference>
<dbReference type="InterPro" id="IPR036097">
    <property type="entry name" value="HisK_dim/P_sf"/>
</dbReference>
<evidence type="ECO:0000313" key="7">
    <source>
        <dbReference type="Proteomes" id="UP001190700"/>
    </source>
</evidence>
<dbReference type="Pfam" id="PF02518">
    <property type="entry name" value="HATPase_c"/>
    <property type="match status" value="1"/>
</dbReference>
<dbReference type="InterPro" id="IPR003594">
    <property type="entry name" value="HATPase_dom"/>
</dbReference>
<dbReference type="GO" id="GO:0000155">
    <property type="term" value="F:phosphorelay sensor kinase activity"/>
    <property type="evidence" value="ECO:0007669"/>
    <property type="project" value="InterPro"/>
</dbReference>
<dbReference type="InterPro" id="IPR003661">
    <property type="entry name" value="HisK_dim/P_dom"/>
</dbReference>
<dbReference type="SMART" id="SM00388">
    <property type="entry name" value="HisKA"/>
    <property type="match status" value="1"/>
</dbReference>
<dbReference type="SMART" id="SM00387">
    <property type="entry name" value="HATPase_c"/>
    <property type="match status" value="1"/>
</dbReference>
<dbReference type="Gene3D" id="3.30.450.20">
    <property type="entry name" value="PAS domain"/>
    <property type="match status" value="1"/>
</dbReference>
<evidence type="ECO:0000256" key="1">
    <source>
        <dbReference type="ARBA" id="ARBA00000085"/>
    </source>
</evidence>
<evidence type="ECO:0000256" key="2">
    <source>
        <dbReference type="ARBA" id="ARBA00012438"/>
    </source>
</evidence>
<sequence length="358" mass="39669">MNEHGLRAVGYEHVEDIIGKTNAELLGSEAAAALDPFVIRCFESKKEVKSEHTVGAGEDAPTYDSTYTYVSHEAAVQLGLDLSSHAVFGVCRDVSRRKRAEEACTAAKVAADEANQAKSMFVAHMSHDLRTPLNGILTSAELLLEQDSDTQRRAQYEDILTSGNVLLTLCNDILDMTKMEQNKLVLEESPFNLLQLCQHSINLVRKLAKERSLVLRLDWDAELPDTMFADERRLQQVLINLLTNAIKFTDQGSVVLMVSARTEKSHLSSTQETEIEFSVKDTGIGISPDFKQNMFMPFVQFEGITRTYGGADSRLQKVPADPARLRNRLCAPSMASQFLCTLYVGQEGVSMQCIASLS</sequence>
<dbReference type="Gene3D" id="3.30.565.10">
    <property type="entry name" value="Histidine kinase-like ATPase, C-terminal domain"/>
    <property type="match status" value="1"/>
</dbReference>
<dbReference type="SUPFAM" id="SSF47384">
    <property type="entry name" value="Homodimeric domain of signal transducing histidine kinase"/>
    <property type="match status" value="1"/>
</dbReference>
<evidence type="ECO:0000313" key="6">
    <source>
        <dbReference type="EMBL" id="KAK3245511.1"/>
    </source>
</evidence>
<dbReference type="EMBL" id="LGRX02030582">
    <property type="protein sequence ID" value="KAK3245511.1"/>
    <property type="molecule type" value="Genomic_DNA"/>
</dbReference>
<dbReference type="Gene3D" id="1.10.287.130">
    <property type="match status" value="1"/>
</dbReference>
<dbReference type="CDD" id="cd00082">
    <property type="entry name" value="HisKA"/>
    <property type="match status" value="1"/>
</dbReference>
<dbReference type="GO" id="GO:0009927">
    <property type="term" value="F:histidine phosphotransfer kinase activity"/>
    <property type="evidence" value="ECO:0007669"/>
    <property type="project" value="TreeGrafter"/>
</dbReference>
<evidence type="ECO:0000259" key="5">
    <source>
        <dbReference type="PROSITE" id="PS50109"/>
    </source>
</evidence>
<dbReference type="SUPFAM" id="SSF55874">
    <property type="entry name" value="ATPase domain of HSP90 chaperone/DNA topoisomerase II/histidine kinase"/>
    <property type="match status" value="1"/>
</dbReference>
<organism evidence="6 7">
    <name type="scientific">Cymbomonas tetramitiformis</name>
    <dbReference type="NCBI Taxonomy" id="36881"/>
    <lineage>
        <taxon>Eukaryota</taxon>
        <taxon>Viridiplantae</taxon>
        <taxon>Chlorophyta</taxon>
        <taxon>Pyramimonadophyceae</taxon>
        <taxon>Pyramimonadales</taxon>
        <taxon>Pyramimonadaceae</taxon>
        <taxon>Cymbomonas</taxon>
    </lineage>
</organism>
<dbReference type="InterPro" id="IPR005467">
    <property type="entry name" value="His_kinase_dom"/>
</dbReference>
<name>A0AAE0EYJ6_9CHLO</name>
<keyword evidence="3" id="KW-0808">Transferase</keyword>
<dbReference type="AlphaFoldDB" id="A0AAE0EYJ6"/>
<dbReference type="GO" id="GO:0005886">
    <property type="term" value="C:plasma membrane"/>
    <property type="evidence" value="ECO:0007669"/>
    <property type="project" value="TreeGrafter"/>
</dbReference>
<comment type="caution">
    <text evidence="6">The sequence shown here is derived from an EMBL/GenBank/DDBJ whole genome shotgun (WGS) entry which is preliminary data.</text>
</comment>
<dbReference type="InterPro" id="IPR036890">
    <property type="entry name" value="HATPase_C_sf"/>
</dbReference>
<evidence type="ECO:0000256" key="4">
    <source>
        <dbReference type="ARBA" id="ARBA00022777"/>
    </source>
</evidence>
<keyword evidence="7" id="KW-1185">Reference proteome</keyword>
<proteinExistence type="predicted"/>
<dbReference type="Proteomes" id="UP001190700">
    <property type="component" value="Unassembled WGS sequence"/>
</dbReference>
<dbReference type="PROSITE" id="PS50109">
    <property type="entry name" value="HIS_KIN"/>
    <property type="match status" value="1"/>
</dbReference>
<keyword evidence="4" id="KW-0418">Kinase</keyword>
<dbReference type="EC" id="2.7.13.3" evidence="2"/>